<evidence type="ECO:0000256" key="2">
    <source>
        <dbReference type="SAM" id="SignalP"/>
    </source>
</evidence>
<dbReference type="Proteomes" id="UP000779574">
    <property type="component" value="Unassembled WGS sequence"/>
</dbReference>
<evidence type="ECO:0000256" key="1">
    <source>
        <dbReference type="SAM" id="MobiDB-lite"/>
    </source>
</evidence>
<dbReference type="InterPro" id="IPR003609">
    <property type="entry name" value="Pan_app"/>
</dbReference>
<feature type="signal peptide" evidence="2">
    <location>
        <begin position="1"/>
        <end position="22"/>
    </location>
</feature>
<protein>
    <recommendedName>
        <fullName evidence="3">Apple domain-containing protein</fullName>
    </recommendedName>
</protein>
<reference evidence="4" key="1">
    <citation type="journal article" date="2021" name="J Fungi (Basel)">
        <title>Virulence traits and population genomics of the black yeast Aureobasidium melanogenum.</title>
        <authorList>
            <person name="Cernosa A."/>
            <person name="Sun X."/>
            <person name="Gostincar C."/>
            <person name="Fang C."/>
            <person name="Gunde-Cimerman N."/>
            <person name="Song Z."/>
        </authorList>
    </citation>
    <scope>NUCLEOTIDE SEQUENCE</scope>
    <source>
        <strain evidence="4">EXF-9911</strain>
    </source>
</reference>
<feature type="domain" description="Apple" evidence="3">
    <location>
        <begin position="156"/>
        <end position="207"/>
    </location>
</feature>
<dbReference type="EMBL" id="JAHFXF010000044">
    <property type="protein sequence ID" value="KAG9698895.1"/>
    <property type="molecule type" value="Genomic_DNA"/>
</dbReference>
<dbReference type="Gene3D" id="3.50.4.10">
    <property type="entry name" value="Hepatocyte Growth Factor"/>
    <property type="match status" value="1"/>
</dbReference>
<sequence length="276" mass="29229">MRFADASLAAACFVQLFATAWGLPPPDQLLSNSPEIDNGFSGPPLHVYAQPAWRKRQATTASTSAVTSSGTSVSGSSSSSSSGLYTNSTTSSTMSSTSSTSSYANSTSSTASSTTSSSTTALASPTSVMGVTFDIQNNTIYSGTLLNLMRKRAADSGIDMCLNKCASNSTCQGTAYDNTTNTCTYYSSVDRSSQMTKNGTTFALVENRPSNTTSNSTTSAPSSTMTMSPNSTTSAPSSAMTMKHNIFELDFVNFKLDFNVFDHFDHFDNLDNFEYL</sequence>
<evidence type="ECO:0000313" key="4">
    <source>
        <dbReference type="EMBL" id="KAG9698895.1"/>
    </source>
</evidence>
<feature type="region of interest" description="Disordered" evidence="1">
    <location>
        <begin position="206"/>
        <end position="237"/>
    </location>
</feature>
<gene>
    <name evidence="4" type="ORF">KCU76_g1918</name>
</gene>
<name>A0A9P8JDP2_AURME</name>
<comment type="caution">
    <text evidence="4">The sequence shown here is derived from an EMBL/GenBank/DDBJ whole genome shotgun (WGS) entry which is preliminary data.</text>
</comment>
<dbReference type="OrthoDB" id="3943572at2759"/>
<accession>A0A9P8JDP2</accession>
<feature type="non-terminal residue" evidence="4">
    <location>
        <position position="276"/>
    </location>
</feature>
<feature type="chain" id="PRO_5040489715" description="Apple domain-containing protein" evidence="2">
    <location>
        <begin position="23"/>
        <end position="276"/>
    </location>
</feature>
<dbReference type="SUPFAM" id="SSF57414">
    <property type="entry name" value="Hairpin loop containing domain-like"/>
    <property type="match status" value="1"/>
</dbReference>
<evidence type="ECO:0000313" key="5">
    <source>
        <dbReference type="Proteomes" id="UP000779574"/>
    </source>
</evidence>
<organism evidence="4 5">
    <name type="scientific">Aureobasidium melanogenum</name>
    <name type="common">Aureobasidium pullulans var. melanogenum</name>
    <dbReference type="NCBI Taxonomy" id="46634"/>
    <lineage>
        <taxon>Eukaryota</taxon>
        <taxon>Fungi</taxon>
        <taxon>Dikarya</taxon>
        <taxon>Ascomycota</taxon>
        <taxon>Pezizomycotina</taxon>
        <taxon>Dothideomycetes</taxon>
        <taxon>Dothideomycetidae</taxon>
        <taxon>Dothideales</taxon>
        <taxon>Saccotheciaceae</taxon>
        <taxon>Aureobasidium</taxon>
    </lineage>
</organism>
<dbReference type="Pfam" id="PF00024">
    <property type="entry name" value="PAN_1"/>
    <property type="match status" value="1"/>
</dbReference>
<reference evidence="4" key="2">
    <citation type="submission" date="2021-08" db="EMBL/GenBank/DDBJ databases">
        <authorList>
            <person name="Gostincar C."/>
            <person name="Sun X."/>
            <person name="Song Z."/>
            <person name="Gunde-Cimerman N."/>
        </authorList>
    </citation>
    <scope>NUCLEOTIDE SEQUENCE</scope>
    <source>
        <strain evidence="4">EXF-9911</strain>
    </source>
</reference>
<keyword evidence="2" id="KW-0732">Signal</keyword>
<feature type="compositionally biased region" description="Low complexity" evidence="1">
    <location>
        <begin position="210"/>
        <end position="237"/>
    </location>
</feature>
<evidence type="ECO:0000259" key="3">
    <source>
        <dbReference type="Pfam" id="PF00024"/>
    </source>
</evidence>
<feature type="region of interest" description="Disordered" evidence="1">
    <location>
        <begin position="59"/>
        <end position="123"/>
    </location>
</feature>
<dbReference type="AlphaFoldDB" id="A0A9P8JDP2"/>
<proteinExistence type="predicted"/>